<dbReference type="Proteomes" id="UP000078113">
    <property type="component" value="Unassembled WGS sequence"/>
</dbReference>
<evidence type="ECO:0000256" key="3">
    <source>
        <dbReference type="ARBA" id="ARBA00004629"/>
    </source>
</evidence>
<evidence type="ECO:0000256" key="9">
    <source>
        <dbReference type="ARBA" id="ARBA00022701"/>
    </source>
</evidence>
<feature type="region of interest" description="Disordered" evidence="17">
    <location>
        <begin position="132"/>
        <end position="165"/>
    </location>
</feature>
<evidence type="ECO:0000256" key="11">
    <source>
        <dbReference type="ARBA" id="ARBA00022838"/>
    </source>
</evidence>
<keyword evidence="14" id="KW-0131">Cell cycle</keyword>
<evidence type="ECO:0000256" key="16">
    <source>
        <dbReference type="ARBA" id="ARBA00030566"/>
    </source>
</evidence>
<comment type="similarity">
    <text evidence="4">Belongs to the DASH complex DAD1 family.</text>
</comment>
<keyword evidence="10" id="KW-0498">Mitosis</keyword>
<comment type="subcellular location">
    <subcellularLocation>
        <location evidence="3">Chromosome</location>
        <location evidence="3">Centromere</location>
        <location evidence="3">Kinetochore</location>
    </subcellularLocation>
    <subcellularLocation>
        <location evidence="2">Cytoplasm</location>
        <location evidence="2">Cytoskeleton</location>
        <location evidence="2">Spindle</location>
    </subcellularLocation>
    <subcellularLocation>
        <location evidence="1">Nucleus</location>
    </subcellularLocation>
</comment>
<accession>A0A8X7N9G7</accession>
<evidence type="ECO:0000256" key="2">
    <source>
        <dbReference type="ARBA" id="ARBA00004186"/>
    </source>
</evidence>
<dbReference type="GO" id="GO:0051010">
    <property type="term" value="F:microtubule plus-end binding"/>
    <property type="evidence" value="ECO:0007669"/>
    <property type="project" value="TreeGrafter"/>
</dbReference>
<keyword evidence="19" id="KW-1185">Reference proteome</keyword>
<proteinExistence type="inferred from homology"/>
<evidence type="ECO:0000256" key="14">
    <source>
        <dbReference type="ARBA" id="ARBA00023306"/>
    </source>
</evidence>
<keyword evidence="6" id="KW-0158">Chromosome</keyword>
<dbReference type="GO" id="GO:0051301">
    <property type="term" value="P:cell division"/>
    <property type="evidence" value="ECO:0007669"/>
    <property type="project" value="UniProtKB-KW"/>
</dbReference>
<name>A0A8X7N9G7_9BASI</name>
<evidence type="ECO:0000256" key="15">
    <source>
        <dbReference type="ARBA" id="ARBA00023328"/>
    </source>
</evidence>
<feature type="compositionally biased region" description="Gly residues" evidence="17">
    <location>
        <begin position="156"/>
        <end position="165"/>
    </location>
</feature>
<evidence type="ECO:0000256" key="12">
    <source>
        <dbReference type="ARBA" id="ARBA00023212"/>
    </source>
</evidence>
<feature type="compositionally biased region" description="Low complexity" evidence="17">
    <location>
        <begin position="15"/>
        <end position="34"/>
    </location>
</feature>
<dbReference type="InterPro" id="IPR013958">
    <property type="entry name" value="DASH_Dad1"/>
</dbReference>
<feature type="region of interest" description="Disordered" evidence="17">
    <location>
        <begin position="1"/>
        <end position="34"/>
    </location>
</feature>
<comment type="caution">
    <text evidence="18">The sequence shown here is derived from an EMBL/GenBank/DDBJ whole genome shotgun (WGS) entry which is preliminary data.</text>
</comment>
<evidence type="ECO:0000256" key="7">
    <source>
        <dbReference type="ARBA" id="ARBA00022490"/>
    </source>
</evidence>
<evidence type="ECO:0000256" key="6">
    <source>
        <dbReference type="ARBA" id="ARBA00022454"/>
    </source>
</evidence>
<sequence>MSKAMFNHADDAQLGSSTAAGPAPSSSAAPGGSAFFEGERDRLLNEIAISLEVILSNSNALNRKLEESIAVGREFEPIAQLWGRFSSVMQTAGIPEYTGVGLGPSGAGGQAEGTSGAGLVFGEGEGELGNAGAGANEEGGLRRSRGIEPGLPPGVAPGGGVIYGR</sequence>
<dbReference type="AlphaFoldDB" id="A0A8X7N9G7"/>
<organism evidence="18 19">
    <name type="scientific">Tilletia walkeri</name>
    <dbReference type="NCBI Taxonomy" id="117179"/>
    <lineage>
        <taxon>Eukaryota</taxon>
        <taxon>Fungi</taxon>
        <taxon>Dikarya</taxon>
        <taxon>Basidiomycota</taxon>
        <taxon>Ustilaginomycotina</taxon>
        <taxon>Exobasidiomycetes</taxon>
        <taxon>Tilletiales</taxon>
        <taxon>Tilletiaceae</taxon>
        <taxon>Tilletia</taxon>
    </lineage>
</organism>
<keyword evidence="13" id="KW-0539">Nucleus</keyword>
<gene>
    <name evidence="18" type="ORF">A4X09_0g3404</name>
</gene>
<reference evidence="18" key="2">
    <citation type="journal article" date="2019" name="IMA Fungus">
        <title>Genome sequencing and comparison of five Tilletia species to identify candidate genes for the detection of regulated species infecting wheat.</title>
        <authorList>
            <person name="Nguyen H.D.T."/>
            <person name="Sultana T."/>
            <person name="Kesanakurti P."/>
            <person name="Hambleton S."/>
        </authorList>
    </citation>
    <scope>NUCLEOTIDE SEQUENCE</scope>
    <source>
        <strain evidence="18">DAOMC 236422</strain>
    </source>
</reference>
<evidence type="ECO:0000256" key="10">
    <source>
        <dbReference type="ARBA" id="ARBA00022776"/>
    </source>
</evidence>
<evidence type="ECO:0000256" key="8">
    <source>
        <dbReference type="ARBA" id="ARBA00022618"/>
    </source>
</evidence>
<evidence type="ECO:0000313" key="19">
    <source>
        <dbReference type="Proteomes" id="UP000078113"/>
    </source>
</evidence>
<keyword evidence="7" id="KW-0963">Cytoplasm</keyword>
<keyword evidence="11" id="KW-0995">Kinetochore</keyword>
<dbReference type="PANTHER" id="PTHR28025:SF1">
    <property type="entry name" value="DASH COMPLEX SUBUNIT DAD1"/>
    <property type="match status" value="1"/>
</dbReference>
<evidence type="ECO:0000256" key="1">
    <source>
        <dbReference type="ARBA" id="ARBA00004123"/>
    </source>
</evidence>
<evidence type="ECO:0000256" key="17">
    <source>
        <dbReference type="SAM" id="MobiDB-lite"/>
    </source>
</evidence>
<keyword evidence="9" id="KW-0493">Microtubule</keyword>
<keyword evidence="8" id="KW-0132">Cell division</keyword>
<reference evidence="18" key="1">
    <citation type="submission" date="2016-04" db="EMBL/GenBank/DDBJ databases">
        <authorList>
            <person name="Nguyen H.D."/>
            <person name="Samba Siva P."/>
            <person name="Cullis J."/>
            <person name="Levesque C.A."/>
            <person name="Hambleton S."/>
        </authorList>
    </citation>
    <scope>NUCLEOTIDE SEQUENCE</scope>
    <source>
        <strain evidence="18">DAOMC 236422</strain>
    </source>
</reference>
<dbReference type="EMBL" id="LWDG02000120">
    <property type="protein sequence ID" value="KAE8268937.1"/>
    <property type="molecule type" value="Genomic_DNA"/>
</dbReference>
<evidence type="ECO:0000256" key="5">
    <source>
        <dbReference type="ARBA" id="ARBA00020261"/>
    </source>
</evidence>
<keyword evidence="12" id="KW-0206">Cytoskeleton</keyword>
<dbReference type="GO" id="GO:0042729">
    <property type="term" value="C:DASH complex"/>
    <property type="evidence" value="ECO:0007669"/>
    <property type="project" value="InterPro"/>
</dbReference>
<evidence type="ECO:0000256" key="4">
    <source>
        <dbReference type="ARBA" id="ARBA00010146"/>
    </source>
</evidence>
<dbReference type="PANTHER" id="PTHR28025">
    <property type="entry name" value="DASH COMPLEX SUBUNIT DAD1"/>
    <property type="match status" value="1"/>
</dbReference>
<keyword evidence="15" id="KW-0137">Centromere</keyword>
<protein>
    <recommendedName>
        <fullName evidence="5">DASH complex subunit DAD1</fullName>
    </recommendedName>
    <alternativeName>
        <fullName evidence="16">Outer kinetochore protein DAD1</fullName>
    </alternativeName>
</protein>
<dbReference type="Pfam" id="PF08649">
    <property type="entry name" value="DASH_Dad1"/>
    <property type="match status" value="1"/>
</dbReference>
<dbReference type="GO" id="GO:0005876">
    <property type="term" value="C:spindle microtubule"/>
    <property type="evidence" value="ECO:0007669"/>
    <property type="project" value="TreeGrafter"/>
</dbReference>
<evidence type="ECO:0000313" key="18">
    <source>
        <dbReference type="EMBL" id="KAE8268937.1"/>
    </source>
</evidence>
<dbReference type="GO" id="GO:0072686">
    <property type="term" value="C:mitotic spindle"/>
    <property type="evidence" value="ECO:0007669"/>
    <property type="project" value="InterPro"/>
</dbReference>
<dbReference type="GO" id="GO:0044732">
    <property type="term" value="C:mitotic spindle pole body"/>
    <property type="evidence" value="ECO:0007669"/>
    <property type="project" value="TreeGrafter"/>
</dbReference>
<evidence type="ECO:0000256" key="13">
    <source>
        <dbReference type="ARBA" id="ARBA00023242"/>
    </source>
</evidence>